<dbReference type="SMART" id="SM00184">
    <property type="entry name" value="RING"/>
    <property type="match status" value="1"/>
</dbReference>
<keyword evidence="6" id="KW-0812">Transmembrane</keyword>
<keyword evidence="8 14" id="KW-0863">Zinc-finger</keyword>
<protein>
    <recommendedName>
        <fullName evidence="4">RING-type E3 ubiquitin transferase</fullName>
        <ecNumber evidence="4">2.3.2.27</ecNumber>
    </recommendedName>
</protein>
<keyword evidence="9" id="KW-0833">Ubl conjugation pathway</keyword>
<keyword evidence="5" id="KW-0808">Transferase</keyword>
<keyword evidence="12" id="KW-0472">Membrane</keyword>
<dbReference type="PANTHER" id="PTHR45768:SF61">
    <property type="entry name" value="RING-H2 FINGER PROTEIN ATL18"/>
    <property type="match status" value="1"/>
</dbReference>
<evidence type="ECO:0000256" key="2">
    <source>
        <dbReference type="ARBA" id="ARBA00004167"/>
    </source>
</evidence>
<reference evidence="17 18" key="3">
    <citation type="submission" date="2019-11" db="EMBL/GenBank/DDBJ databases">
        <title>A de novo genome assembly of a pear dwarfing rootstock.</title>
        <authorList>
            <person name="Wang F."/>
            <person name="Wang J."/>
            <person name="Li S."/>
            <person name="Zhang Y."/>
            <person name="Fang M."/>
            <person name="Ma L."/>
            <person name="Zhao Y."/>
            <person name="Jiang S."/>
        </authorList>
    </citation>
    <scope>NUCLEOTIDE SEQUENCE [LARGE SCALE GENOMIC DNA]</scope>
    <source>
        <strain evidence="17">S2</strain>
        <tissue evidence="17">Leaf</tissue>
    </source>
</reference>
<gene>
    <name evidence="17" type="ORF">D8674_018284</name>
</gene>
<dbReference type="AlphaFoldDB" id="A0A5N5G9Z7"/>
<evidence type="ECO:0000256" key="9">
    <source>
        <dbReference type="ARBA" id="ARBA00022786"/>
    </source>
</evidence>
<dbReference type="EMBL" id="SMOL01000487">
    <property type="protein sequence ID" value="KAB2610252.1"/>
    <property type="molecule type" value="Genomic_DNA"/>
</dbReference>
<evidence type="ECO:0000256" key="13">
    <source>
        <dbReference type="ARBA" id="ARBA00024209"/>
    </source>
</evidence>
<dbReference type="GO" id="GO:0008270">
    <property type="term" value="F:zinc ion binding"/>
    <property type="evidence" value="ECO:0007669"/>
    <property type="project" value="UniProtKB-KW"/>
</dbReference>
<evidence type="ECO:0000256" key="7">
    <source>
        <dbReference type="ARBA" id="ARBA00022723"/>
    </source>
</evidence>
<dbReference type="InterPro" id="IPR001841">
    <property type="entry name" value="Znf_RING"/>
</dbReference>
<evidence type="ECO:0000256" key="8">
    <source>
        <dbReference type="ARBA" id="ARBA00022771"/>
    </source>
</evidence>
<evidence type="ECO:0000313" key="18">
    <source>
        <dbReference type="Proteomes" id="UP000327157"/>
    </source>
</evidence>
<dbReference type="GO" id="GO:0061630">
    <property type="term" value="F:ubiquitin protein ligase activity"/>
    <property type="evidence" value="ECO:0007669"/>
    <property type="project" value="UniProtKB-EC"/>
</dbReference>
<evidence type="ECO:0000256" key="11">
    <source>
        <dbReference type="ARBA" id="ARBA00022989"/>
    </source>
</evidence>
<evidence type="ECO:0000256" key="12">
    <source>
        <dbReference type="ARBA" id="ARBA00023136"/>
    </source>
</evidence>
<dbReference type="PANTHER" id="PTHR45768">
    <property type="entry name" value="E3 UBIQUITIN-PROTEIN LIGASE RNF13-LIKE"/>
    <property type="match status" value="1"/>
</dbReference>
<dbReference type="SUPFAM" id="SSF57850">
    <property type="entry name" value="RING/U-box"/>
    <property type="match status" value="1"/>
</dbReference>
<comment type="similarity">
    <text evidence="13">Belongs to the RING-type zinc finger family. ATL subfamily.</text>
</comment>
<dbReference type="InterPro" id="IPR013083">
    <property type="entry name" value="Znf_RING/FYVE/PHD"/>
</dbReference>
<dbReference type="GO" id="GO:0016020">
    <property type="term" value="C:membrane"/>
    <property type="evidence" value="ECO:0007669"/>
    <property type="project" value="UniProtKB-SubCell"/>
</dbReference>
<evidence type="ECO:0000259" key="16">
    <source>
        <dbReference type="PROSITE" id="PS50089"/>
    </source>
</evidence>
<feature type="region of interest" description="Disordered" evidence="15">
    <location>
        <begin position="88"/>
        <end position="122"/>
    </location>
</feature>
<evidence type="ECO:0000256" key="6">
    <source>
        <dbReference type="ARBA" id="ARBA00022692"/>
    </source>
</evidence>
<dbReference type="PROSITE" id="PS50089">
    <property type="entry name" value="ZF_RING_2"/>
    <property type="match status" value="1"/>
</dbReference>
<reference evidence="18" key="2">
    <citation type="submission" date="2019-10" db="EMBL/GenBank/DDBJ databases">
        <title>A de novo genome assembly of a pear dwarfing rootstock.</title>
        <authorList>
            <person name="Wang F."/>
            <person name="Wang J."/>
            <person name="Li S."/>
            <person name="Zhang Y."/>
            <person name="Fang M."/>
            <person name="Ma L."/>
            <person name="Zhao Y."/>
            <person name="Jiang S."/>
        </authorList>
    </citation>
    <scope>NUCLEOTIDE SEQUENCE [LARGE SCALE GENOMIC DNA]</scope>
</reference>
<evidence type="ECO:0000256" key="10">
    <source>
        <dbReference type="ARBA" id="ARBA00022833"/>
    </source>
</evidence>
<dbReference type="OrthoDB" id="8062037at2759"/>
<dbReference type="Pfam" id="PF13639">
    <property type="entry name" value="zf-RING_2"/>
    <property type="match status" value="1"/>
</dbReference>
<evidence type="ECO:0000256" key="14">
    <source>
        <dbReference type="PROSITE-ProRule" id="PRU00175"/>
    </source>
</evidence>
<sequence length="122" mass="13050">MSKDEVEKLPSYDYETNYKSSPVDCAVCLDNFKMGEKCRLLPLCGHSFHAHCVDAWLLRTPICPICRARTGTAAGLAGKGVPVADAGVELTESQTSGSGHLSDARVDLGERQAIESGHSSPE</sequence>
<evidence type="ECO:0000256" key="3">
    <source>
        <dbReference type="ARBA" id="ARBA00004906"/>
    </source>
</evidence>
<feature type="compositionally biased region" description="Basic and acidic residues" evidence="15">
    <location>
        <begin position="102"/>
        <end position="113"/>
    </location>
</feature>
<organism evidence="17 18">
    <name type="scientific">Pyrus ussuriensis x Pyrus communis</name>
    <dbReference type="NCBI Taxonomy" id="2448454"/>
    <lineage>
        <taxon>Eukaryota</taxon>
        <taxon>Viridiplantae</taxon>
        <taxon>Streptophyta</taxon>
        <taxon>Embryophyta</taxon>
        <taxon>Tracheophyta</taxon>
        <taxon>Spermatophyta</taxon>
        <taxon>Magnoliopsida</taxon>
        <taxon>eudicotyledons</taxon>
        <taxon>Gunneridae</taxon>
        <taxon>Pentapetalae</taxon>
        <taxon>rosids</taxon>
        <taxon>fabids</taxon>
        <taxon>Rosales</taxon>
        <taxon>Rosaceae</taxon>
        <taxon>Amygdaloideae</taxon>
        <taxon>Maleae</taxon>
        <taxon>Pyrus</taxon>
    </lineage>
</organism>
<evidence type="ECO:0000256" key="5">
    <source>
        <dbReference type="ARBA" id="ARBA00022679"/>
    </source>
</evidence>
<name>A0A5N5G9Z7_9ROSA</name>
<proteinExistence type="inferred from homology"/>
<feature type="domain" description="RING-type" evidence="16">
    <location>
        <begin position="25"/>
        <end position="67"/>
    </location>
</feature>
<dbReference type="Proteomes" id="UP000327157">
    <property type="component" value="Chromosome 17"/>
</dbReference>
<evidence type="ECO:0000256" key="15">
    <source>
        <dbReference type="SAM" id="MobiDB-lite"/>
    </source>
</evidence>
<evidence type="ECO:0000256" key="1">
    <source>
        <dbReference type="ARBA" id="ARBA00000900"/>
    </source>
</evidence>
<keyword evidence="11" id="KW-1133">Transmembrane helix</keyword>
<comment type="catalytic activity">
    <reaction evidence="1">
        <text>S-ubiquitinyl-[E2 ubiquitin-conjugating enzyme]-L-cysteine + [acceptor protein]-L-lysine = [E2 ubiquitin-conjugating enzyme]-L-cysteine + N(6)-ubiquitinyl-[acceptor protein]-L-lysine.</text>
        <dbReference type="EC" id="2.3.2.27"/>
    </reaction>
</comment>
<keyword evidence="7" id="KW-0479">Metal-binding</keyword>
<comment type="caution">
    <text evidence="17">The sequence shown here is derived from an EMBL/GenBank/DDBJ whole genome shotgun (WGS) entry which is preliminary data.</text>
</comment>
<keyword evidence="10" id="KW-0862">Zinc</keyword>
<evidence type="ECO:0000256" key="4">
    <source>
        <dbReference type="ARBA" id="ARBA00012483"/>
    </source>
</evidence>
<keyword evidence="18" id="KW-1185">Reference proteome</keyword>
<accession>A0A5N5G9Z7</accession>
<dbReference type="Gene3D" id="3.30.40.10">
    <property type="entry name" value="Zinc/RING finger domain, C3HC4 (zinc finger)"/>
    <property type="match status" value="1"/>
</dbReference>
<evidence type="ECO:0000313" key="17">
    <source>
        <dbReference type="EMBL" id="KAB2610252.1"/>
    </source>
</evidence>
<reference evidence="17 18" key="1">
    <citation type="submission" date="2019-09" db="EMBL/GenBank/DDBJ databases">
        <authorList>
            <person name="Ou C."/>
        </authorList>
    </citation>
    <scope>NUCLEOTIDE SEQUENCE [LARGE SCALE GENOMIC DNA]</scope>
    <source>
        <strain evidence="17">S2</strain>
        <tissue evidence="17">Leaf</tissue>
    </source>
</reference>
<dbReference type="EC" id="2.3.2.27" evidence="4"/>
<comment type="pathway">
    <text evidence="3">Protein modification; protein ubiquitination.</text>
</comment>
<comment type="subcellular location">
    <subcellularLocation>
        <location evidence="2">Membrane</location>
        <topology evidence="2">Single-pass membrane protein</topology>
    </subcellularLocation>
</comment>